<comment type="caution">
    <text evidence="2">The sequence shown here is derived from an EMBL/GenBank/DDBJ whole genome shotgun (WGS) entry which is preliminary data.</text>
</comment>
<evidence type="ECO:0000313" key="2">
    <source>
        <dbReference type="EMBL" id="KAL3319603.1"/>
    </source>
</evidence>
<dbReference type="Proteomes" id="UP001626550">
    <property type="component" value="Unassembled WGS sequence"/>
</dbReference>
<keyword evidence="3" id="KW-1185">Reference proteome</keyword>
<feature type="region of interest" description="Disordered" evidence="1">
    <location>
        <begin position="473"/>
        <end position="497"/>
    </location>
</feature>
<sequence>MHPDSAFSSPQNRRFINRDASIVDDMPPPIPPKYHHVNPSFINPSAAINYSAESCLKNFISCSAATVGRTNNNFSRSLSCEKYSSSDPISSMENSHTNSALWGYNSNENSRISSNSLYPSISTDDSSGINPDIGTMPQEALVMRGTDFSNKSSKFPISNDMTMTLLHSPRETQRQDSLADKLSRGFDRILKKMHPKARSKSNFLSEVGATCTAAKRSTSDDLLPWMCRERPSNMATASLPFNGRNFDYPSPKRPLPETPNALSRSSRAVLTLPNTMDVPQIPPVVCVLFLAITPFLQTQHIVHHVIHYHVSQNAGPMTVGPPVDENTLNSCTANILNRMTKIIMPKCKAMRVPWMTATGQAQNFTSYSAEAVLDSSRQAEAAGVISSTGSSILLDELAGQSRTLTERQPTSAHTYSFYEHRMGAPTSSVFQPTVLGTSVSKTAKANEVQSSAPVNTTETNLVTVVAPVLVPARQPFGNPGDSPPPPNNPKLAQGPQLACAVDETAQQQNSMDSFKMLSQVRFNEADSSVYSQQRKI</sequence>
<dbReference type="AlphaFoldDB" id="A0ABD2QJJ6"/>
<proteinExistence type="predicted"/>
<dbReference type="EMBL" id="JBJKFK010000119">
    <property type="protein sequence ID" value="KAL3319603.1"/>
    <property type="molecule type" value="Genomic_DNA"/>
</dbReference>
<accession>A0ABD2QJJ6</accession>
<protein>
    <submittedName>
        <fullName evidence="2">Uncharacterized protein</fullName>
    </submittedName>
</protein>
<name>A0ABD2QJJ6_9PLAT</name>
<evidence type="ECO:0000256" key="1">
    <source>
        <dbReference type="SAM" id="MobiDB-lite"/>
    </source>
</evidence>
<gene>
    <name evidence="2" type="ORF">Ciccas_001707</name>
</gene>
<reference evidence="2 3" key="1">
    <citation type="submission" date="2024-11" db="EMBL/GenBank/DDBJ databases">
        <title>Adaptive evolution of stress response genes in parasites aligns with host niche diversity.</title>
        <authorList>
            <person name="Hahn C."/>
            <person name="Resl P."/>
        </authorList>
    </citation>
    <scope>NUCLEOTIDE SEQUENCE [LARGE SCALE GENOMIC DNA]</scope>
    <source>
        <strain evidence="2">EGGRZ-B1_66</strain>
        <tissue evidence="2">Body</tissue>
    </source>
</reference>
<organism evidence="2 3">
    <name type="scientific">Cichlidogyrus casuarinus</name>
    <dbReference type="NCBI Taxonomy" id="1844966"/>
    <lineage>
        <taxon>Eukaryota</taxon>
        <taxon>Metazoa</taxon>
        <taxon>Spiralia</taxon>
        <taxon>Lophotrochozoa</taxon>
        <taxon>Platyhelminthes</taxon>
        <taxon>Monogenea</taxon>
        <taxon>Monopisthocotylea</taxon>
        <taxon>Dactylogyridea</taxon>
        <taxon>Ancyrocephalidae</taxon>
        <taxon>Cichlidogyrus</taxon>
    </lineage>
</organism>
<evidence type="ECO:0000313" key="3">
    <source>
        <dbReference type="Proteomes" id="UP001626550"/>
    </source>
</evidence>